<comment type="catalytic activity">
    <reaction evidence="1">
        <text>ATP + protein L-histidine = ADP + protein N-phospho-L-histidine.</text>
        <dbReference type="EC" id="2.7.13.3"/>
    </reaction>
</comment>
<keyword evidence="9" id="KW-0175">Coiled coil</keyword>
<evidence type="ECO:0000256" key="3">
    <source>
        <dbReference type="ARBA" id="ARBA00022553"/>
    </source>
</evidence>
<dbReference type="Pfam" id="PF07730">
    <property type="entry name" value="HisKA_3"/>
    <property type="match status" value="1"/>
</dbReference>
<keyword evidence="11" id="KW-1133">Transmembrane helix</keyword>
<keyword evidence="6 13" id="KW-0418">Kinase</keyword>
<evidence type="ECO:0000313" key="13">
    <source>
        <dbReference type="EMBL" id="GIH82220.1"/>
    </source>
</evidence>
<evidence type="ECO:0000256" key="11">
    <source>
        <dbReference type="SAM" id="Phobius"/>
    </source>
</evidence>
<dbReference type="InterPro" id="IPR055558">
    <property type="entry name" value="DUF7134"/>
</dbReference>
<evidence type="ECO:0000256" key="4">
    <source>
        <dbReference type="ARBA" id="ARBA00022679"/>
    </source>
</evidence>
<sequence>MERSRIEDAVLAAGAVVVVPFGTRVAAQGEVPPAEALDGRAYALLFGAGLVLVARRRFPWAVLVTTLACCSALVALNYPFGPVFLTLSVALYTVTAHRPVPHGVCAFLLSGTALVAADSSAGADMSGPGSMPVWYASMLLPYGIGLVVRANRRALLATAEAEAARAERRAQEERARQERRAQEERLAIAREIHDVLGHSLTLINMRAGAALHVASRRPRPGGDGPDAPDASAASDASEPLEALESIKKISKEALRELRTTLGTVREHGSRPGADRLPELVASMGGAGVEIELNVTGEASAAAGHVIYRIVQESLTNVLRHSGARRAVVTVGRSAGHSTVTVTDDGAAPAGPEGSGITGMRARAEALGGTLTAGPREGGGFTVEARLPDRLPLRSVP</sequence>
<organism evidence="13 14">
    <name type="scientific">Planobispora rosea</name>
    <dbReference type="NCBI Taxonomy" id="35762"/>
    <lineage>
        <taxon>Bacteria</taxon>
        <taxon>Bacillati</taxon>
        <taxon>Actinomycetota</taxon>
        <taxon>Actinomycetes</taxon>
        <taxon>Streptosporangiales</taxon>
        <taxon>Streptosporangiaceae</taxon>
        <taxon>Planobispora</taxon>
    </lineage>
</organism>
<feature type="compositionally biased region" description="Low complexity" evidence="10">
    <location>
        <begin position="225"/>
        <end position="237"/>
    </location>
</feature>
<name>A0A8J3WAL0_PLARO</name>
<dbReference type="CDD" id="cd16917">
    <property type="entry name" value="HATPase_UhpB-NarQ-NarX-like"/>
    <property type="match status" value="1"/>
</dbReference>
<evidence type="ECO:0000259" key="12">
    <source>
        <dbReference type="SMART" id="SM00387"/>
    </source>
</evidence>
<dbReference type="Pfam" id="PF02518">
    <property type="entry name" value="HATPase_c"/>
    <property type="match status" value="1"/>
</dbReference>
<dbReference type="RefSeq" id="WP_189241486.1">
    <property type="nucleotide sequence ID" value="NZ_BMQP01000001.1"/>
</dbReference>
<evidence type="ECO:0000256" key="10">
    <source>
        <dbReference type="SAM" id="MobiDB-lite"/>
    </source>
</evidence>
<dbReference type="GO" id="GO:0000155">
    <property type="term" value="F:phosphorelay sensor kinase activity"/>
    <property type="evidence" value="ECO:0007669"/>
    <property type="project" value="InterPro"/>
</dbReference>
<keyword evidence="8" id="KW-0902">Two-component regulatory system</keyword>
<reference evidence="13" key="1">
    <citation type="submission" date="2021-01" db="EMBL/GenBank/DDBJ databases">
        <title>Whole genome shotgun sequence of Planobispora rosea NBRC 15558.</title>
        <authorList>
            <person name="Komaki H."/>
            <person name="Tamura T."/>
        </authorList>
    </citation>
    <scope>NUCLEOTIDE SEQUENCE</scope>
    <source>
        <strain evidence="13">NBRC 15558</strain>
    </source>
</reference>
<evidence type="ECO:0000256" key="2">
    <source>
        <dbReference type="ARBA" id="ARBA00012438"/>
    </source>
</evidence>
<evidence type="ECO:0000256" key="7">
    <source>
        <dbReference type="ARBA" id="ARBA00022840"/>
    </source>
</evidence>
<feature type="transmembrane region" description="Helical" evidence="11">
    <location>
        <begin position="37"/>
        <end position="54"/>
    </location>
</feature>
<feature type="transmembrane region" description="Helical" evidence="11">
    <location>
        <begin position="61"/>
        <end position="80"/>
    </location>
</feature>
<dbReference type="PANTHER" id="PTHR24421:SF10">
    <property type="entry name" value="NITRATE_NITRITE SENSOR PROTEIN NARQ"/>
    <property type="match status" value="1"/>
</dbReference>
<keyword evidence="4" id="KW-0808">Transferase</keyword>
<dbReference type="Proteomes" id="UP000655044">
    <property type="component" value="Unassembled WGS sequence"/>
</dbReference>
<feature type="domain" description="Histidine kinase/HSP90-like ATPase" evidence="12">
    <location>
        <begin position="301"/>
        <end position="390"/>
    </location>
</feature>
<dbReference type="GO" id="GO:0016020">
    <property type="term" value="C:membrane"/>
    <property type="evidence" value="ECO:0007669"/>
    <property type="project" value="InterPro"/>
</dbReference>
<keyword evidence="5" id="KW-0547">Nucleotide-binding</keyword>
<dbReference type="EC" id="2.7.13.3" evidence="2"/>
<dbReference type="PANTHER" id="PTHR24421">
    <property type="entry name" value="NITRATE/NITRITE SENSOR PROTEIN NARX-RELATED"/>
    <property type="match status" value="1"/>
</dbReference>
<dbReference type="SMART" id="SM00387">
    <property type="entry name" value="HATPase_c"/>
    <property type="match status" value="1"/>
</dbReference>
<dbReference type="InterPro" id="IPR011712">
    <property type="entry name" value="Sig_transdc_His_kin_sub3_dim/P"/>
</dbReference>
<keyword evidence="11" id="KW-0812">Transmembrane</keyword>
<dbReference type="GO" id="GO:0005524">
    <property type="term" value="F:ATP binding"/>
    <property type="evidence" value="ECO:0007669"/>
    <property type="project" value="UniProtKB-KW"/>
</dbReference>
<keyword evidence="3" id="KW-0597">Phosphoprotein</keyword>
<feature type="region of interest" description="Disordered" evidence="10">
    <location>
        <begin position="215"/>
        <end position="239"/>
    </location>
</feature>
<evidence type="ECO:0000256" key="5">
    <source>
        <dbReference type="ARBA" id="ARBA00022741"/>
    </source>
</evidence>
<dbReference type="Gene3D" id="1.20.5.1930">
    <property type="match status" value="1"/>
</dbReference>
<keyword evidence="11" id="KW-0472">Membrane</keyword>
<dbReference type="Gene3D" id="3.30.565.10">
    <property type="entry name" value="Histidine kinase-like ATPase, C-terminal domain"/>
    <property type="match status" value="1"/>
</dbReference>
<dbReference type="GO" id="GO:0046983">
    <property type="term" value="F:protein dimerization activity"/>
    <property type="evidence" value="ECO:0007669"/>
    <property type="project" value="InterPro"/>
</dbReference>
<evidence type="ECO:0000256" key="9">
    <source>
        <dbReference type="SAM" id="Coils"/>
    </source>
</evidence>
<dbReference type="InterPro" id="IPR036890">
    <property type="entry name" value="HATPase_C_sf"/>
</dbReference>
<dbReference type="InterPro" id="IPR003594">
    <property type="entry name" value="HATPase_dom"/>
</dbReference>
<comment type="caution">
    <text evidence="13">The sequence shown here is derived from an EMBL/GenBank/DDBJ whole genome shotgun (WGS) entry which is preliminary data.</text>
</comment>
<dbReference type="Pfam" id="PF23539">
    <property type="entry name" value="DUF7134"/>
    <property type="match status" value="1"/>
</dbReference>
<dbReference type="EMBL" id="BOOI01000005">
    <property type="protein sequence ID" value="GIH82220.1"/>
    <property type="molecule type" value="Genomic_DNA"/>
</dbReference>
<dbReference type="SUPFAM" id="SSF55874">
    <property type="entry name" value="ATPase domain of HSP90 chaperone/DNA topoisomerase II/histidine kinase"/>
    <property type="match status" value="1"/>
</dbReference>
<feature type="transmembrane region" description="Helical" evidence="11">
    <location>
        <begin position="133"/>
        <end position="150"/>
    </location>
</feature>
<evidence type="ECO:0000256" key="8">
    <source>
        <dbReference type="ARBA" id="ARBA00023012"/>
    </source>
</evidence>
<protein>
    <recommendedName>
        <fullName evidence="2">histidine kinase</fullName>
        <ecNumber evidence="2">2.7.13.3</ecNumber>
    </recommendedName>
</protein>
<accession>A0A8J3WAL0</accession>
<keyword evidence="7" id="KW-0067">ATP-binding</keyword>
<dbReference type="InterPro" id="IPR050482">
    <property type="entry name" value="Sensor_HK_TwoCompSys"/>
</dbReference>
<gene>
    <name evidence="13" type="ORF">Pro02_06280</name>
</gene>
<evidence type="ECO:0000256" key="1">
    <source>
        <dbReference type="ARBA" id="ARBA00000085"/>
    </source>
</evidence>
<keyword evidence="14" id="KW-1185">Reference proteome</keyword>
<evidence type="ECO:0000313" key="14">
    <source>
        <dbReference type="Proteomes" id="UP000655044"/>
    </source>
</evidence>
<proteinExistence type="predicted"/>
<feature type="coiled-coil region" evidence="9">
    <location>
        <begin position="149"/>
        <end position="192"/>
    </location>
</feature>
<evidence type="ECO:0000256" key="6">
    <source>
        <dbReference type="ARBA" id="ARBA00022777"/>
    </source>
</evidence>
<dbReference type="AlphaFoldDB" id="A0A8J3WAL0"/>